<evidence type="ECO:0000256" key="3">
    <source>
        <dbReference type="ARBA" id="ARBA00022960"/>
    </source>
</evidence>
<dbReference type="InterPro" id="IPR038063">
    <property type="entry name" value="Transpep_catalytic_dom"/>
</dbReference>
<dbReference type="GO" id="GO:0016740">
    <property type="term" value="F:transferase activity"/>
    <property type="evidence" value="ECO:0007669"/>
    <property type="project" value="UniProtKB-KW"/>
</dbReference>
<dbReference type="GO" id="GO:0071972">
    <property type="term" value="F:peptidoglycan L,D-transpeptidase activity"/>
    <property type="evidence" value="ECO:0007669"/>
    <property type="project" value="TreeGrafter"/>
</dbReference>
<protein>
    <submittedName>
        <fullName evidence="9">Putative L,D-transpeptidase YkuD</fullName>
        <ecNumber evidence="9">2.-.-.-</ecNumber>
    </submittedName>
</protein>
<feature type="active site" description="Proton donor/acceptor" evidence="6">
    <location>
        <position position="201"/>
    </location>
</feature>
<organism evidence="9 10">
    <name type="scientific">Actinomadura rubteroloni</name>
    <dbReference type="NCBI Taxonomy" id="1926885"/>
    <lineage>
        <taxon>Bacteria</taxon>
        <taxon>Bacillati</taxon>
        <taxon>Actinomycetota</taxon>
        <taxon>Actinomycetes</taxon>
        <taxon>Streptosporangiales</taxon>
        <taxon>Thermomonosporaceae</taxon>
        <taxon>Actinomadura</taxon>
    </lineage>
</organism>
<keyword evidence="7" id="KW-0732">Signal</keyword>
<evidence type="ECO:0000313" key="10">
    <source>
        <dbReference type="Proteomes" id="UP000242367"/>
    </source>
</evidence>
<dbReference type="PROSITE" id="PS52029">
    <property type="entry name" value="LD_TPASE"/>
    <property type="match status" value="1"/>
</dbReference>
<feature type="chain" id="PRO_5015180999" evidence="7">
    <location>
        <begin position="28"/>
        <end position="242"/>
    </location>
</feature>
<dbReference type="Proteomes" id="UP000242367">
    <property type="component" value="Unassembled WGS sequence"/>
</dbReference>
<keyword evidence="2 9" id="KW-0808">Transferase</keyword>
<keyword evidence="4 6" id="KW-0573">Peptidoglycan synthesis</keyword>
<feature type="signal peptide" evidence="7">
    <location>
        <begin position="1"/>
        <end position="27"/>
    </location>
</feature>
<dbReference type="SUPFAM" id="SSF141523">
    <property type="entry name" value="L,D-transpeptidase catalytic domain-like"/>
    <property type="match status" value="1"/>
</dbReference>
<dbReference type="PROSITE" id="PS51257">
    <property type="entry name" value="PROKAR_LIPOPROTEIN"/>
    <property type="match status" value="1"/>
</dbReference>
<evidence type="ECO:0000256" key="1">
    <source>
        <dbReference type="ARBA" id="ARBA00004752"/>
    </source>
</evidence>
<keyword evidence="3 6" id="KW-0133">Cell shape</keyword>
<proteinExistence type="predicted"/>
<gene>
    <name evidence="9" type="primary">ykuD_2</name>
    <name evidence="9" type="ORF">BTM25_06820</name>
</gene>
<keyword evidence="5 6" id="KW-0961">Cell wall biogenesis/degradation</keyword>
<feature type="active site" description="Nucleophile" evidence="6">
    <location>
        <position position="217"/>
    </location>
</feature>
<keyword evidence="10" id="KW-1185">Reference proteome</keyword>
<dbReference type="AlphaFoldDB" id="A0A2P4UML0"/>
<dbReference type="EMBL" id="MTBP01000001">
    <property type="protein sequence ID" value="POM26287.1"/>
    <property type="molecule type" value="Genomic_DNA"/>
</dbReference>
<dbReference type="GO" id="GO:0008360">
    <property type="term" value="P:regulation of cell shape"/>
    <property type="evidence" value="ECO:0007669"/>
    <property type="project" value="UniProtKB-UniRule"/>
</dbReference>
<evidence type="ECO:0000256" key="4">
    <source>
        <dbReference type="ARBA" id="ARBA00022984"/>
    </source>
</evidence>
<comment type="pathway">
    <text evidence="1 6">Cell wall biogenesis; peptidoglycan biosynthesis.</text>
</comment>
<dbReference type="UniPathway" id="UPA00219"/>
<dbReference type="Pfam" id="PF03734">
    <property type="entry name" value="YkuD"/>
    <property type="match status" value="1"/>
</dbReference>
<evidence type="ECO:0000256" key="6">
    <source>
        <dbReference type="PROSITE-ProRule" id="PRU01373"/>
    </source>
</evidence>
<feature type="domain" description="L,D-TPase catalytic" evidence="8">
    <location>
        <begin position="118"/>
        <end position="241"/>
    </location>
</feature>
<sequence precursor="true">MPSIGVRTAAALGCVLVAATACGTGHATAPRRVAASPSGPAASPSQEIATVRGARIDVFRTPRGGAPWKTLTSPNSYGAPRVFRVSGVRDGWLDVYLPLRPNGVRGWIRASDVSLSRTTLRLSISERALRFTVHDGDRVLRTGPVATGTGGTPTPTGRFFVTELVQPADPGGPYGAYAFGLSGYSPTLTRFAGGPGQIAVHGTNAPGRLGSRASHGCVRVANTDVTWMARHLPLGTPVDILP</sequence>
<dbReference type="PANTHER" id="PTHR30582">
    <property type="entry name" value="L,D-TRANSPEPTIDASE"/>
    <property type="match status" value="1"/>
</dbReference>
<dbReference type="GO" id="GO:0071555">
    <property type="term" value="P:cell wall organization"/>
    <property type="evidence" value="ECO:0007669"/>
    <property type="project" value="UniProtKB-UniRule"/>
</dbReference>
<comment type="caution">
    <text evidence="9">The sequence shown here is derived from an EMBL/GenBank/DDBJ whole genome shotgun (WGS) entry which is preliminary data.</text>
</comment>
<accession>A0A2P4UML0</accession>
<evidence type="ECO:0000256" key="7">
    <source>
        <dbReference type="SAM" id="SignalP"/>
    </source>
</evidence>
<evidence type="ECO:0000256" key="5">
    <source>
        <dbReference type="ARBA" id="ARBA00023316"/>
    </source>
</evidence>
<reference evidence="9 10" key="1">
    <citation type="journal article" date="2017" name="Chemistry">
        <title>Isolation, Biosynthesis and Chemical Modifications of Rubterolones A-F: Rare Tropolone Alkaloids from Actinomadura sp. 5-2.</title>
        <authorList>
            <person name="Guo H."/>
            <person name="Benndorf R."/>
            <person name="Leichnitz D."/>
            <person name="Klassen J.L."/>
            <person name="Vollmers J."/>
            <person name="Gorls H."/>
            <person name="Steinacker M."/>
            <person name="Weigel C."/>
            <person name="Dahse H.M."/>
            <person name="Kaster A.K."/>
            <person name="de Beer Z.W."/>
            <person name="Poulsen M."/>
            <person name="Beemelmanns C."/>
        </authorList>
    </citation>
    <scope>NUCLEOTIDE SEQUENCE [LARGE SCALE GENOMIC DNA]</scope>
    <source>
        <strain evidence="9 10">5-2</strain>
    </source>
</reference>
<evidence type="ECO:0000313" key="9">
    <source>
        <dbReference type="EMBL" id="POM26287.1"/>
    </source>
</evidence>
<evidence type="ECO:0000259" key="8">
    <source>
        <dbReference type="PROSITE" id="PS52029"/>
    </source>
</evidence>
<dbReference type="GO" id="GO:0018104">
    <property type="term" value="P:peptidoglycan-protein cross-linking"/>
    <property type="evidence" value="ECO:0007669"/>
    <property type="project" value="TreeGrafter"/>
</dbReference>
<dbReference type="EC" id="2.-.-.-" evidence="9"/>
<dbReference type="Gene3D" id="2.40.440.10">
    <property type="entry name" value="L,D-transpeptidase catalytic domain-like"/>
    <property type="match status" value="1"/>
</dbReference>
<dbReference type="GO" id="GO:0005576">
    <property type="term" value="C:extracellular region"/>
    <property type="evidence" value="ECO:0007669"/>
    <property type="project" value="TreeGrafter"/>
</dbReference>
<dbReference type="RefSeq" id="WP_103561278.1">
    <property type="nucleotide sequence ID" value="NZ_MTBP01000001.1"/>
</dbReference>
<dbReference type="CDD" id="cd16913">
    <property type="entry name" value="YkuD_like"/>
    <property type="match status" value="1"/>
</dbReference>
<name>A0A2P4UML0_9ACTN</name>
<dbReference type="InterPro" id="IPR005490">
    <property type="entry name" value="LD_TPept_cat_dom"/>
</dbReference>
<dbReference type="InterPro" id="IPR050979">
    <property type="entry name" value="LD-transpeptidase"/>
</dbReference>
<evidence type="ECO:0000256" key="2">
    <source>
        <dbReference type="ARBA" id="ARBA00022679"/>
    </source>
</evidence>